<proteinExistence type="predicted"/>
<dbReference type="Gene3D" id="3.40.50.150">
    <property type="entry name" value="Vaccinia Virus protein VP39"/>
    <property type="match status" value="1"/>
</dbReference>
<reference evidence="2" key="2">
    <citation type="submission" date="2020-02" db="EMBL/GenBank/DDBJ databases">
        <authorList>
            <person name="Gilchrist C.L.M."/>
            <person name="Chooi Y.-H."/>
        </authorList>
    </citation>
    <scope>NUCLEOTIDE SEQUENCE</scope>
    <source>
        <strain evidence="2">MST-FP2251</strain>
    </source>
</reference>
<accession>A0AAD4CK25</accession>
<comment type="caution">
    <text evidence="2">The sequence shown here is derived from an EMBL/GenBank/DDBJ whole genome shotgun (WGS) entry which is preliminary data.</text>
</comment>
<organism evidence="2 3">
    <name type="scientific">Aspergillus nanangensis</name>
    <dbReference type="NCBI Taxonomy" id="2582783"/>
    <lineage>
        <taxon>Eukaryota</taxon>
        <taxon>Fungi</taxon>
        <taxon>Dikarya</taxon>
        <taxon>Ascomycota</taxon>
        <taxon>Pezizomycotina</taxon>
        <taxon>Eurotiomycetes</taxon>
        <taxon>Eurotiomycetidae</taxon>
        <taxon>Eurotiales</taxon>
        <taxon>Aspergillaceae</taxon>
        <taxon>Aspergillus</taxon>
        <taxon>Aspergillus subgen. Circumdati</taxon>
    </lineage>
</organism>
<evidence type="ECO:0000256" key="1">
    <source>
        <dbReference type="SAM" id="MobiDB-lite"/>
    </source>
</evidence>
<name>A0AAD4CK25_ASPNN</name>
<keyword evidence="3" id="KW-1185">Reference proteome</keyword>
<feature type="region of interest" description="Disordered" evidence="1">
    <location>
        <begin position="120"/>
        <end position="140"/>
    </location>
</feature>
<evidence type="ECO:0000313" key="3">
    <source>
        <dbReference type="Proteomes" id="UP001194746"/>
    </source>
</evidence>
<gene>
    <name evidence="2" type="ORF">FE257_009378</name>
</gene>
<dbReference type="InterPro" id="IPR029063">
    <property type="entry name" value="SAM-dependent_MTases_sf"/>
</dbReference>
<dbReference type="EMBL" id="VCAU01000053">
    <property type="protein sequence ID" value="KAF9887989.1"/>
    <property type="molecule type" value="Genomic_DNA"/>
</dbReference>
<reference evidence="2" key="1">
    <citation type="journal article" date="2019" name="Beilstein J. Org. Chem.">
        <title>Nanangenines: drimane sesquiterpenoids as the dominant metabolite cohort of a novel Australian fungus, Aspergillus nanangensis.</title>
        <authorList>
            <person name="Lacey H.J."/>
            <person name="Gilchrist C.L.M."/>
            <person name="Crombie A."/>
            <person name="Kalaitzis J.A."/>
            <person name="Vuong D."/>
            <person name="Rutledge P.J."/>
            <person name="Turner P."/>
            <person name="Pitt J.I."/>
            <person name="Lacey E."/>
            <person name="Chooi Y.H."/>
            <person name="Piggott A.M."/>
        </authorList>
    </citation>
    <scope>NUCLEOTIDE SEQUENCE</scope>
    <source>
        <strain evidence="2">MST-FP2251</strain>
    </source>
</reference>
<dbReference type="Proteomes" id="UP001194746">
    <property type="component" value="Unassembled WGS sequence"/>
</dbReference>
<protein>
    <submittedName>
        <fullName evidence="2">Uncharacterized protein</fullName>
    </submittedName>
</protein>
<sequence length="369" mass="41087">MRFSDTVSKIVERVFTLFTGVDRDNLYGLDHAILHVEVPPKGGMWMNMGYWKHTDNLPEACEALLDQILIAANLVSEDKAPMKGDNNLRPEPATQGQIGLKLVDVGIGCGDQTLYLMRQLSKKPQPSTTTTSATTKDSNHRETRCWLDSYVGMTIAQSQANLVQERLAAKAADGNSASLSSEKPKMKIFAADAANPPSWSPEIKNAIFGDPETRSKDSCDTETWLLALDTLYHFKPSRKPLFKCAYGDMEASLMGFDLVLSDSASLWNKLILRLICAFSGMPYSNFVTKDGYQDMLIRAGYERQMIEMHDVSEHVFSGLAKYLVNKDLELKRYGMTIGKFKGAAKVFSWWATSGLVRGVVFVARRSSKP</sequence>
<dbReference type="AlphaFoldDB" id="A0AAD4CK25"/>
<evidence type="ECO:0000313" key="2">
    <source>
        <dbReference type="EMBL" id="KAF9887989.1"/>
    </source>
</evidence>